<dbReference type="EMBL" id="JBBPDW010000014">
    <property type="protein sequence ID" value="KAK7546625.1"/>
    <property type="molecule type" value="Genomic_DNA"/>
</dbReference>
<sequence length="171" mass="18937">MFAVRFQKLQRAHAAWLNPFVWMCWFHAALGQDVSSAGARLLQRQKRTQAGREAEGRDGIRWSPVLYQPAKLINCRKWNHDPRRGGPSVDDPPARSSVTPDPSRQGWPVFSIRGGEAAVVERCAGGGAPREDGVWAARVSCCHAYTFCIPPRENQGAKTHEISAPVTPQPL</sequence>
<feature type="signal peptide" evidence="2">
    <location>
        <begin position="1"/>
        <end position="31"/>
    </location>
</feature>
<evidence type="ECO:0000256" key="1">
    <source>
        <dbReference type="SAM" id="MobiDB-lite"/>
    </source>
</evidence>
<evidence type="ECO:0000256" key="2">
    <source>
        <dbReference type="SAM" id="SignalP"/>
    </source>
</evidence>
<organism evidence="3 4">
    <name type="scientific">Phyllosticta citricarpa</name>
    <dbReference type="NCBI Taxonomy" id="55181"/>
    <lineage>
        <taxon>Eukaryota</taxon>
        <taxon>Fungi</taxon>
        <taxon>Dikarya</taxon>
        <taxon>Ascomycota</taxon>
        <taxon>Pezizomycotina</taxon>
        <taxon>Dothideomycetes</taxon>
        <taxon>Dothideomycetes incertae sedis</taxon>
        <taxon>Botryosphaeriales</taxon>
        <taxon>Phyllostictaceae</taxon>
        <taxon>Phyllosticta</taxon>
    </lineage>
</organism>
<comment type="caution">
    <text evidence="3">The sequence shown here is derived from an EMBL/GenBank/DDBJ whole genome shotgun (WGS) entry which is preliminary data.</text>
</comment>
<feature type="chain" id="PRO_5047207193" description="Secreted protein" evidence="2">
    <location>
        <begin position="32"/>
        <end position="171"/>
    </location>
</feature>
<protein>
    <recommendedName>
        <fullName evidence="5">Secreted protein</fullName>
    </recommendedName>
</protein>
<evidence type="ECO:0000313" key="4">
    <source>
        <dbReference type="Proteomes" id="UP001365128"/>
    </source>
</evidence>
<keyword evidence="2" id="KW-0732">Signal</keyword>
<reference evidence="3 4" key="1">
    <citation type="submission" date="2024-04" db="EMBL/GenBank/DDBJ databases">
        <title>Phyllosticta paracitricarpa is synonymous to the EU quarantine fungus P. citricarpa based on phylogenomic analyses.</title>
        <authorList>
            <consortium name="Lawrence Berkeley National Laboratory"/>
            <person name="Van Ingen-Buijs V.A."/>
            <person name="Van Westerhoven A.C."/>
            <person name="Haridas S."/>
            <person name="Skiadas P."/>
            <person name="Martin F."/>
            <person name="Groenewald J.Z."/>
            <person name="Crous P.W."/>
            <person name="Seidl M.F."/>
        </authorList>
    </citation>
    <scope>NUCLEOTIDE SEQUENCE [LARGE SCALE GENOMIC DNA]</scope>
    <source>
        <strain evidence="3 4">CBS 122670</strain>
    </source>
</reference>
<feature type="region of interest" description="Disordered" evidence="1">
    <location>
        <begin position="77"/>
        <end position="107"/>
    </location>
</feature>
<evidence type="ECO:0000313" key="3">
    <source>
        <dbReference type="EMBL" id="KAK7546625.1"/>
    </source>
</evidence>
<proteinExistence type="predicted"/>
<dbReference type="Proteomes" id="UP001365128">
    <property type="component" value="Unassembled WGS sequence"/>
</dbReference>
<accession>A0ABR1MDN8</accession>
<name>A0ABR1MDN8_9PEZI</name>
<keyword evidence="4" id="KW-1185">Reference proteome</keyword>
<gene>
    <name evidence="3" type="ORF">IWX46DRAFT_75541</name>
</gene>
<evidence type="ECO:0008006" key="5">
    <source>
        <dbReference type="Google" id="ProtNLM"/>
    </source>
</evidence>